<dbReference type="SUPFAM" id="SSF56317">
    <property type="entry name" value="Carbon-nitrogen hydrolase"/>
    <property type="match status" value="1"/>
</dbReference>
<sequence>MTPGIGPENWTKMRSEYDHDTVLRDLVTAYRKAKVDLYYDDNPRRLELVQYEEDLAQNLHRLREQLAGDDESWVRCRDFTGGFTFVPKSLREPESVRRSFWSVPAKSWRGHWDGNEDNRPTAEFRLMATCSIDFHVLSTLWMLHVGTFLDMNLSSSARGSRLQYLDFGSIDHLSTGSFKNYRSAYRSWRNDGLRRMREGLDSGSEIIAMTADVTAFYHRLDVSFLLNEQFLDDALSLELGPWQRKLHRLFVDALQSWAAFVAEEIDWHGGCGLPVGLPASAVVANLALRELDNVMDEMDPLFYGRYVDDILLVVEDEGDTPNQAAFLRKLSKRTGGLLILGSTDPASDEHGLRYVPDYLTASKVVFANDKNKTFHLAAPSGYAVIDAIKSNIEERNSEWRALAVVPPSLAEIEPSIAQARRSDGDPALNLRDADEISARKQSFSIRIRDFEGFERNLGPGAWEAERKEFFHAVREHVLSLPSLFELANYLPRIFALGAACSDAKVLLPTFAVLPTLPKEVRDTCDIKVSDIPIDERRRNLVLDRWATYLADQAIDGLARGWVGPMTGSILRETRELLTPLKPRHAEILSKVSAVGDAHVRLAQRDLAHRPYRWGVLGFAKGEQVPAASRRKAPLHPVIREGLNALARALPNWRGPVLGNFRHGSHDAGLAFATRPPSMMELYRVLAPHAPNGYGIADWTLVDKVLKAFRGYGHPRTMLENRKDLPSVIHVPMDRRRSPVRIALVMMETNEQDTIESAKGSGASLTGERYNAIRALLESVRKGVDDGAHLPPNKKRDRRPDYVLLPELSIPESWFDEFALGLMRSGISLIAGIEHQPRPSSGISNQVWAALRTNNLTTDYFLYRQDKQNPAYPERPILTETKTTWTPEFRWSNPPVIEHGGFRFGLLICSEFTNINYRAHLRGGVDALFVPEWNQDLHSFEALVEASALDLHAYIAQANTRGYGDTRLRAPSKEEWGRDVVRLRGGEHDYFVVGEMDYDGLRAFQNAPPTTPPQNKPKRLTTFKPTPDGFVPDPARAT</sequence>
<dbReference type="AlphaFoldDB" id="A0A838XN68"/>
<dbReference type="CDD" id="cd01646">
    <property type="entry name" value="RT_Bac_retron_I"/>
    <property type="match status" value="1"/>
</dbReference>
<reference evidence="2 3" key="1">
    <citation type="submission" date="2020-07" db="EMBL/GenBank/DDBJ databases">
        <title>Draft genome and description of Aeromicrobium phoceense strain Marseille-Q0843 isolated from healthy skin swab.</title>
        <authorList>
            <person name="Boxberger M."/>
            <person name="La Scola B."/>
        </authorList>
    </citation>
    <scope>NUCLEOTIDE SEQUENCE [LARGE SCALE GENOMIC DNA]</scope>
    <source>
        <strain evidence="2 3">Marseille-Q0843</strain>
    </source>
</reference>
<evidence type="ECO:0000313" key="3">
    <source>
        <dbReference type="Proteomes" id="UP000550354"/>
    </source>
</evidence>
<dbReference type="InterPro" id="IPR036526">
    <property type="entry name" value="C-N_Hydrolase_sf"/>
</dbReference>
<keyword evidence="3" id="KW-1185">Reference proteome</keyword>
<dbReference type="EMBL" id="JACEOG010000001">
    <property type="protein sequence ID" value="MBA4608424.1"/>
    <property type="molecule type" value="Genomic_DNA"/>
</dbReference>
<protein>
    <recommendedName>
        <fullName evidence="4">Reverse transcriptase domain-containing protein</fullName>
    </recommendedName>
</protein>
<evidence type="ECO:0000313" key="2">
    <source>
        <dbReference type="EMBL" id="MBA4608424.1"/>
    </source>
</evidence>
<organism evidence="2 3">
    <name type="scientific">Aeromicrobium phoceense</name>
    <dbReference type="NCBI Taxonomy" id="2754045"/>
    <lineage>
        <taxon>Bacteria</taxon>
        <taxon>Bacillati</taxon>
        <taxon>Actinomycetota</taxon>
        <taxon>Actinomycetes</taxon>
        <taxon>Propionibacteriales</taxon>
        <taxon>Nocardioidaceae</taxon>
        <taxon>Aeromicrobium</taxon>
    </lineage>
</organism>
<name>A0A838XN68_9ACTN</name>
<evidence type="ECO:0008006" key="4">
    <source>
        <dbReference type="Google" id="ProtNLM"/>
    </source>
</evidence>
<dbReference type="RefSeq" id="WP_181755225.1">
    <property type="nucleotide sequence ID" value="NZ_JACEOG010000001.1"/>
</dbReference>
<proteinExistence type="predicted"/>
<evidence type="ECO:0000256" key="1">
    <source>
        <dbReference type="SAM" id="MobiDB-lite"/>
    </source>
</evidence>
<feature type="region of interest" description="Disordered" evidence="1">
    <location>
        <begin position="1003"/>
        <end position="1037"/>
    </location>
</feature>
<comment type="caution">
    <text evidence="2">The sequence shown here is derived from an EMBL/GenBank/DDBJ whole genome shotgun (WGS) entry which is preliminary data.</text>
</comment>
<accession>A0A838XN68</accession>
<dbReference type="Proteomes" id="UP000550354">
    <property type="component" value="Unassembled WGS sequence"/>
</dbReference>
<gene>
    <name evidence="2" type="ORF">H1W00_08045</name>
</gene>
<dbReference type="Gene3D" id="3.60.110.10">
    <property type="entry name" value="Carbon-nitrogen hydrolase"/>
    <property type="match status" value="1"/>
</dbReference>